<dbReference type="EMBL" id="FMHW01000002">
    <property type="protein sequence ID" value="SCL29278.1"/>
    <property type="molecule type" value="Genomic_DNA"/>
</dbReference>
<dbReference type="RefSeq" id="WP_091644191.1">
    <property type="nucleotide sequence ID" value="NZ_FMHW01000002.1"/>
</dbReference>
<dbReference type="PANTHER" id="PTHR30249:SF0">
    <property type="entry name" value="PLASTIDAL GLYCOLATE_GLYCERATE TRANSLOCATOR 1, CHLOROPLASTIC"/>
    <property type="match status" value="1"/>
</dbReference>
<keyword evidence="6" id="KW-0378">Hydrolase</keyword>
<dbReference type="OrthoDB" id="9811701at2"/>
<evidence type="ECO:0000313" key="6">
    <source>
        <dbReference type="EMBL" id="SCL29278.1"/>
    </source>
</evidence>
<keyword evidence="7" id="KW-1185">Reference proteome</keyword>
<protein>
    <submittedName>
        <fullName evidence="6">Putative effector of murein hydrolase</fullName>
    </submittedName>
</protein>
<feature type="transmembrane region" description="Helical" evidence="5">
    <location>
        <begin position="97"/>
        <end position="119"/>
    </location>
</feature>
<reference evidence="7" key="1">
    <citation type="submission" date="2016-06" db="EMBL/GenBank/DDBJ databases">
        <authorList>
            <person name="Varghese N."/>
            <person name="Submissions Spin"/>
        </authorList>
    </citation>
    <scope>NUCLEOTIDE SEQUENCE [LARGE SCALE GENOMIC DNA]</scope>
    <source>
        <strain evidence="7">DSM 43817</strain>
    </source>
</reference>
<evidence type="ECO:0000256" key="3">
    <source>
        <dbReference type="ARBA" id="ARBA00022989"/>
    </source>
</evidence>
<dbReference type="GO" id="GO:0016787">
    <property type="term" value="F:hydrolase activity"/>
    <property type="evidence" value="ECO:0007669"/>
    <property type="project" value="UniProtKB-KW"/>
</dbReference>
<sequence>MTDIPADASLLGVMTTLVAWTLAETFARAFPVTRRFVPPILVAVALVALFLTCTHLPYAQYAKASEPISFLLGPAVVALALPIHRHRREVAASLPGLLAASITGICAAVAASFVIAVTLRADPNMLVALLTTQATSPVATAVAGSLGGPASLAAVLAIISGILGAVAGPALFRAFRITDPRVRGLALGISSHAIGTSRAFDMDAETGTYAAIGMAFGAVLVPVIITLVAAIPWLATFLP</sequence>
<dbReference type="GO" id="GO:0016020">
    <property type="term" value="C:membrane"/>
    <property type="evidence" value="ECO:0007669"/>
    <property type="project" value="UniProtKB-SubCell"/>
</dbReference>
<evidence type="ECO:0000256" key="5">
    <source>
        <dbReference type="SAM" id="Phobius"/>
    </source>
</evidence>
<organism evidence="6 7">
    <name type="scientific">Micromonospora pallida</name>
    <dbReference type="NCBI Taxonomy" id="145854"/>
    <lineage>
        <taxon>Bacteria</taxon>
        <taxon>Bacillati</taxon>
        <taxon>Actinomycetota</taxon>
        <taxon>Actinomycetes</taxon>
        <taxon>Micromonosporales</taxon>
        <taxon>Micromonosporaceae</taxon>
        <taxon>Micromonospora</taxon>
    </lineage>
</organism>
<proteinExistence type="predicted"/>
<keyword evidence="2 5" id="KW-0812">Transmembrane</keyword>
<dbReference type="PANTHER" id="PTHR30249">
    <property type="entry name" value="PUTATIVE SEROTONIN TRANSPORTER"/>
    <property type="match status" value="1"/>
</dbReference>
<feature type="transmembrane region" description="Helical" evidence="5">
    <location>
        <begin position="68"/>
        <end position="85"/>
    </location>
</feature>
<gene>
    <name evidence="6" type="ORF">GA0074692_2696</name>
</gene>
<dbReference type="AlphaFoldDB" id="A0A1C6SIP5"/>
<feature type="transmembrane region" description="Helical" evidence="5">
    <location>
        <begin position="152"/>
        <end position="175"/>
    </location>
</feature>
<name>A0A1C6SIP5_9ACTN</name>
<comment type="subcellular location">
    <subcellularLocation>
        <location evidence="1">Membrane</location>
        <topology evidence="1">Multi-pass membrane protein</topology>
    </subcellularLocation>
</comment>
<feature type="transmembrane region" description="Helical" evidence="5">
    <location>
        <begin position="208"/>
        <end position="235"/>
    </location>
</feature>
<evidence type="ECO:0000256" key="1">
    <source>
        <dbReference type="ARBA" id="ARBA00004141"/>
    </source>
</evidence>
<dbReference type="STRING" id="145854.GA0074692_2696"/>
<evidence type="ECO:0000313" key="7">
    <source>
        <dbReference type="Proteomes" id="UP000198959"/>
    </source>
</evidence>
<keyword evidence="3 5" id="KW-1133">Transmembrane helix</keyword>
<accession>A0A1C6SIP5</accession>
<dbReference type="InterPro" id="IPR007300">
    <property type="entry name" value="CidB/LrgB"/>
</dbReference>
<keyword evidence="4 5" id="KW-0472">Membrane</keyword>
<dbReference type="Pfam" id="PF04172">
    <property type="entry name" value="LrgB"/>
    <property type="match status" value="1"/>
</dbReference>
<feature type="transmembrane region" description="Helical" evidence="5">
    <location>
        <begin position="37"/>
        <end position="56"/>
    </location>
</feature>
<evidence type="ECO:0000256" key="2">
    <source>
        <dbReference type="ARBA" id="ARBA00022692"/>
    </source>
</evidence>
<evidence type="ECO:0000256" key="4">
    <source>
        <dbReference type="ARBA" id="ARBA00023136"/>
    </source>
</evidence>
<dbReference type="Proteomes" id="UP000198959">
    <property type="component" value="Unassembled WGS sequence"/>
</dbReference>